<evidence type="ECO:0000313" key="2">
    <source>
        <dbReference type="Proteomes" id="UP000807769"/>
    </source>
</evidence>
<dbReference type="GeneID" id="64637490"/>
<accession>A0A9P7JIS7</accession>
<proteinExistence type="predicted"/>
<dbReference type="OrthoDB" id="2639757at2759"/>
<comment type="caution">
    <text evidence="1">The sequence shown here is derived from an EMBL/GenBank/DDBJ whole genome shotgun (WGS) entry which is preliminary data.</text>
</comment>
<dbReference type="AlphaFoldDB" id="A0A9P7JIS7"/>
<reference evidence="1" key="1">
    <citation type="journal article" date="2020" name="New Phytol.">
        <title>Comparative genomics reveals dynamic genome evolution in host specialist ectomycorrhizal fungi.</title>
        <authorList>
            <person name="Lofgren L.A."/>
            <person name="Nguyen N.H."/>
            <person name="Vilgalys R."/>
            <person name="Ruytinx J."/>
            <person name="Liao H.L."/>
            <person name="Branco S."/>
            <person name="Kuo A."/>
            <person name="LaButti K."/>
            <person name="Lipzen A."/>
            <person name="Andreopoulos W."/>
            <person name="Pangilinan J."/>
            <person name="Riley R."/>
            <person name="Hundley H."/>
            <person name="Na H."/>
            <person name="Barry K."/>
            <person name="Grigoriev I.V."/>
            <person name="Stajich J.E."/>
            <person name="Kennedy P.G."/>
        </authorList>
    </citation>
    <scope>NUCLEOTIDE SEQUENCE</scope>
    <source>
        <strain evidence="1">MN1</strain>
    </source>
</reference>
<keyword evidence="2" id="KW-1185">Reference proteome</keyword>
<evidence type="ECO:0008006" key="3">
    <source>
        <dbReference type="Google" id="ProtNLM"/>
    </source>
</evidence>
<dbReference type="EMBL" id="JABBWG010000003">
    <property type="protein sequence ID" value="KAG1824833.1"/>
    <property type="molecule type" value="Genomic_DNA"/>
</dbReference>
<name>A0A9P7JIS7_9AGAM</name>
<sequence>MPWPDCPSILSSEHNIVSLDVANPPLVYTRVCRLWRVVAHSTPRVWSHIQIVLRVKIKPWKPFFPYFLQCWLARSGRLPLTLYIVDGFQHRIHGWVQPGANSRVLDVLLSESQRLETVLMSPVYSWDPDFDTPQLRTLVCNNRSLRRINAPKLSRLHFYGYFYLNVPDGQPTLTCRNLRLEAASTHAICSAIASFPHLETILVDEAVGFYYRDVPTPISSSVLKSMILPLAYVLKDTQQGHIHLFTRLHLPMLQKLTLVGAPEKVQVDCLLAMLAVASFQVPVVDFQTSTPLSTVHMNNIAPLLSIVREVTHDG</sequence>
<dbReference type="Proteomes" id="UP000807769">
    <property type="component" value="Unassembled WGS sequence"/>
</dbReference>
<gene>
    <name evidence="1" type="ORF">BJ212DRAFT_549302</name>
</gene>
<organism evidence="1 2">
    <name type="scientific">Suillus subaureus</name>
    <dbReference type="NCBI Taxonomy" id="48587"/>
    <lineage>
        <taxon>Eukaryota</taxon>
        <taxon>Fungi</taxon>
        <taxon>Dikarya</taxon>
        <taxon>Basidiomycota</taxon>
        <taxon>Agaricomycotina</taxon>
        <taxon>Agaricomycetes</taxon>
        <taxon>Agaricomycetidae</taxon>
        <taxon>Boletales</taxon>
        <taxon>Suillineae</taxon>
        <taxon>Suillaceae</taxon>
        <taxon>Suillus</taxon>
    </lineage>
</organism>
<protein>
    <recommendedName>
        <fullName evidence="3">F-box domain-containing protein</fullName>
    </recommendedName>
</protein>
<evidence type="ECO:0000313" key="1">
    <source>
        <dbReference type="EMBL" id="KAG1824833.1"/>
    </source>
</evidence>
<dbReference type="RefSeq" id="XP_041198550.1">
    <property type="nucleotide sequence ID" value="XM_041343474.1"/>
</dbReference>